<evidence type="ECO:0000313" key="2">
    <source>
        <dbReference type="EMBL" id="MBJ3785425.1"/>
    </source>
</evidence>
<protein>
    <recommendedName>
        <fullName evidence="1">DUF6898 domain-containing protein</fullName>
    </recommendedName>
</protein>
<name>A0A934IYI3_9HYPH</name>
<proteinExistence type="predicted"/>
<dbReference type="RefSeq" id="WP_198876604.1">
    <property type="nucleotide sequence ID" value="NZ_JAEKMH010000002.1"/>
</dbReference>
<reference evidence="2" key="1">
    <citation type="submission" date="2020-12" db="EMBL/GenBank/DDBJ databases">
        <title>Devosia sp. MSA67 isolated from Mo River.</title>
        <authorList>
            <person name="Ma F."/>
            <person name="Zi Z."/>
        </authorList>
    </citation>
    <scope>NUCLEOTIDE SEQUENCE</scope>
    <source>
        <strain evidence="2">MSA67</strain>
    </source>
</reference>
<dbReference type="Proteomes" id="UP000602124">
    <property type="component" value="Unassembled WGS sequence"/>
</dbReference>
<dbReference type="Pfam" id="PF21839">
    <property type="entry name" value="DUF6898"/>
    <property type="match status" value="1"/>
</dbReference>
<sequence>MANGDVLFEFVQLGQQMRVAAFDEATGIEVVVIAPLSASKLDMQRLAMAKLKRKLEQQQASAPTGPGKYA</sequence>
<comment type="caution">
    <text evidence="2">The sequence shown here is derived from an EMBL/GenBank/DDBJ whole genome shotgun (WGS) entry which is preliminary data.</text>
</comment>
<dbReference type="EMBL" id="JAEKMH010000002">
    <property type="protein sequence ID" value="MBJ3785425.1"/>
    <property type="molecule type" value="Genomic_DNA"/>
</dbReference>
<dbReference type="AlphaFoldDB" id="A0A934IYI3"/>
<keyword evidence="3" id="KW-1185">Reference proteome</keyword>
<organism evidence="2 3">
    <name type="scientific">Devosia sediminis</name>
    <dbReference type="NCBI Taxonomy" id="2798801"/>
    <lineage>
        <taxon>Bacteria</taxon>
        <taxon>Pseudomonadati</taxon>
        <taxon>Pseudomonadota</taxon>
        <taxon>Alphaproteobacteria</taxon>
        <taxon>Hyphomicrobiales</taxon>
        <taxon>Devosiaceae</taxon>
        <taxon>Devosia</taxon>
    </lineage>
</organism>
<feature type="domain" description="DUF6898" evidence="1">
    <location>
        <begin position="4"/>
        <end position="58"/>
    </location>
</feature>
<evidence type="ECO:0000313" key="3">
    <source>
        <dbReference type="Proteomes" id="UP000602124"/>
    </source>
</evidence>
<gene>
    <name evidence="2" type="ORF">JEQ47_11880</name>
</gene>
<evidence type="ECO:0000259" key="1">
    <source>
        <dbReference type="Pfam" id="PF21839"/>
    </source>
</evidence>
<dbReference type="InterPro" id="IPR054193">
    <property type="entry name" value="DUF6898"/>
</dbReference>
<accession>A0A934IYI3</accession>